<name>A0AAN1WK53_9GAMM</name>
<evidence type="ECO:0000313" key="4">
    <source>
        <dbReference type="EMBL" id="BCD99059.1"/>
    </source>
</evidence>
<dbReference type="InterPro" id="IPR051159">
    <property type="entry name" value="Hexapeptide_acetyltransf"/>
</dbReference>
<keyword evidence="2" id="KW-0677">Repeat</keyword>
<proteinExistence type="predicted"/>
<protein>
    <recommendedName>
        <fullName evidence="6">Acetyltransferase</fullName>
    </recommendedName>
</protein>
<keyword evidence="5" id="KW-1185">Reference proteome</keyword>
<evidence type="ECO:0000313" key="5">
    <source>
        <dbReference type="Proteomes" id="UP001320119"/>
    </source>
</evidence>
<dbReference type="InterPro" id="IPR011004">
    <property type="entry name" value="Trimer_LpxA-like_sf"/>
</dbReference>
<dbReference type="RefSeq" id="WP_236983946.1">
    <property type="nucleotide sequence ID" value="NZ_AP023086.1"/>
</dbReference>
<evidence type="ECO:0000256" key="2">
    <source>
        <dbReference type="ARBA" id="ARBA00022737"/>
    </source>
</evidence>
<evidence type="ECO:0000256" key="3">
    <source>
        <dbReference type="ARBA" id="ARBA00023315"/>
    </source>
</evidence>
<dbReference type="GO" id="GO:0016746">
    <property type="term" value="F:acyltransferase activity"/>
    <property type="evidence" value="ECO:0007669"/>
    <property type="project" value="UniProtKB-KW"/>
</dbReference>
<dbReference type="InterPro" id="IPR018357">
    <property type="entry name" value="Hexapep_transf_CS"/>
</dbReference>
<dbReference type="PROSITE" id="PS00101">
    <property type="entry name" value="HEXAPEP_TRANSFERASES"/>
    <property type="match status" value="1"/>
</dbReference>
<dbReference type="PANTHER" id="PTHR23416:SF78">
    <property type="entry name" value="LIPOPOLYSACCHARIDE BIOSYNTHESIS O-ACETYL TRANSFERASE WBBJ-RELATED"/>
    <property type="match status" value="1"/>
</dbReference>
<dbReference type="AlphaFoldDB" id="A0AAN1WK53"/>
<keyword evidence="3" id="KW-0012">Acyltransferase</keyword>
<evidence type="ECO:0000256" key="1">
    <source>
        <dbReference type="ARBA" id="ARBA00022679"/>
    </source>
</evidence>
<gene>
    <name evidence="4" type="ORF">MARGE09_P3260</name>
</gene>
<evidence type="ECO:0008006" key="6">
    <source>
        <dbReference type="Google" id="ProtNLM"/>
    </source>
</evidence>
<dbReference type="Pfam" id="PF00132">
    <property type="entry name" value="Hexapep"/>
    <property type="match status" value="1"/>
</dbReference>
<dbReference type="InterPro" id="IPR001451">
    <property type="entry name" value="Hexapep"/>
</dbReference>
<dbReference type="KEGG" id="marq:MARGE09_P3260"/>
<dbReference type="Proteomes" id="UP001320119">
    <property type="component" value="Chromosome"/>
</dbReference>
<sequence>MRRDHRPYWFKRVLMRLNQWYSKYYVHPQFDTIGQGARFLAPRSLQVNGPHIHAGHFLHLISNNNKPVKLTTWGDKNHQGNITIGDYCLIAPGVEVTAMSRITIGDNCMLAADVLIHDSDWHGLYNRLRPFRCTADVTLSNNVWVGTRAIITKGVSIGENSVIGAGAVVTKDIPANCVAAGNPAKIVKQLNPRRRMLTRAFLFKDGDQYWQQQSEIDAYFTLDNSTAHWLRSIIKPTPKD</sequence>
<organism evidence="4 5">
    <name type="scientific">Marinagarivorans cellulosilyticus</name>
    <dbReference type="NCBI Taxonomy" id="2721545"/>
    <lineage>
        <taxon>Bacteria</taxon>
        <taxon>Pseudomonadati</taxon>
        <taxon>Pseudomonadota</taxon>
        <taxon>Gammaproteobacteria</taxon>
        <taxon>Cellvibrionales</taxon>
        <taxon>Cellvibrionaceae</taxon>
        <taxon>Marinagarivorans</taxon>
    </lineage>
</organism>
<keyword evidence="1" id="KW-0808">Transferase</keyword>
<dbReference type="PANTHER" id="PTHR23416">
    <property type="entry name" value="SIALIC ACID SYNTHASE-RELATED"/>
    <property type="match status" value="1"/>
</dbReference>
<dbReference type="EMBL" id="AP023086">
    <property type="protein sequence ID" value="BCD99059.1"/>
    <property type="molecule type" value="Genomic_DNA"/>
</dbReference>
<dbReference type="SUPFAM" id="SSF51161">
    <property type="entry name" value="Trimeric LpxA-like enzymes"/>
    <property type="match status" value="1"/>
</dbReference>
<accession>A0AAN1WK53</accession>
<dbReference type="Gene3D" id="2.160.10.10">
    <property type="entry name" value="Hexapeptide repeat proteins"/>
    <property type="match status" value="1"/>
</dbReference>
<dbReference type="CDD" id="cd04647">
    <property type="entry name" value="LbH_MAT_like"/>
    <property type="match status" value="1"/>
</dbReference>
<reference evidence="4 5" key="1">
    <citation type="journal article" date="2022" name="IScience">
        <title>An ultrasensitive nanofiber-based assay for enzymatic hydrolysis and deep-sea microbial degradation of cellulose.</title>
        <authorList>
            <person name="Tsudome M."/>
            <person name="Tachioka M."/>
            <person name="Miyazaki M."/>
            <person name="Uchimura K."/>
            <person name="Tsuda M."/>
            <person name="Takaki Y."/>
            <person name="Deguchi S."/>
        </authorList>
    </citation>
    <scope>NUCLEOTIDE SEQUENCE [LARGE SCALE GENOMIC DNA]</scope>
    <source>
        <strain evidence="4 5">GE09</strain>
    </source>
</reference>